<dbReference type="EMBL" id="JAKNGE010000034">
    <property type="protein sequence ID" value="MCG4748201.1"/>
    <property type="molecule type" value="Genomic_DNA"/>
</dbReference>
<dbReference type="PANTHER" id="PTHR11795:SF445">
    <property type="entry name" value="AMINO ACID ABC TRANSPORTER PERMEASE PROTEIN"/>
    <property type="match status" value="1"/>
</dbReference>
<evidence type="ECO:0000256" key="5">
    <source>
        <dbReference type="ARBA" id="ARBA00022970"/>
    </source>
</evidence>
<dbReference type="InterPro" id="IPR052157">
    <property type="entry name" value="BCAA_transport_permease"/>
</dbReference>
<evidence type="ECO:0000256" key="6">
    <source>
        <dbReference type="ARBA" id="ARBA00022989"/>
    </source>
</evidence>
<keyword evidence="12" id="KW-1185">Reference proteome</keyword>
<evidence type="ECO:0000256" key="9">
    <source>
        <dbReference type="SAM" id="Phobius"/>
    </source>
</evidence>
<keyword evidence="6 9" id="KW-1133">Transmembrane helix</keyword>
<evidence type="ECO:0000256" key="3">
    <source>
        <dbReference type="ARBA" id="ARBA00022475"/>
    </source>
</evidence>
<feature type="transmembrane region" description="Helical" evidence="9">
    <location>
        <begin position="124"/>
        <end position="142"/>
    </location>
</feature>
<evidence type="ECO:0000313" key="13">
    <source>
        <dbReference type="Proteomes" id="UP001299608"/>
    </source>
</evidence>
<dbReference type="CDD" id="cd06582">
    <property type="entry name" value="TM_PBP1_LivH_like"/>
    <property type="match status" value="1"/>
</dbReference>
<evidence type="ECO:0000313" key="10">
    <source>
        <dbReference type="EMBL" id="MCG4748201.1"/>
    </source>
</evidence>
<dbReference type="Pfam" id="PF02653">
    <property type="entry name" value="BPD_transp_2"/>
    <property type="match status" value="1"/>
</dbReference>
<accession>A0AAW5C6T0</accession>
<keyword evidence="4 9" id="KW-0812">Transmembrane</keyword>
<dbReference type="Proteomes" id="UP000669239">
    <property type="component" value="Unassembled WGS sequence"/>
</dbReference>
<evidence type="ECO:0000256" key="8">
    <source>
        <dbReference type="ARBA" id="ARBA00037998"/>
    </source>
</evidence>
<feature type="transmembrane region" description="Helical" evidence="9">
    <location>
        <begin position="221"/>
        <end position="242"/>
    </location>
</feature>
<comment type="subcellular location">
    <subcellularLocation>
        <location evidence="1">Cell membrane</location>
        <topology evidence="1">Multi-pass membrane protein</topology>
    </subcellularLocation>
</comment>
<protein>
    <submittedName>
        <fullName evidence="10">Branched-chain amino acid ABC transporter permease</fullName>
    </submittedName>
</protein>
<dbReference type="GO" id="GO:0005886">
    <property type="term" value="C:plasma membrane"/>
    <property type="evidence" value="ECO:0007669"/>
    <property type="project" value="UniProtKB-SubCell"/>
</dbReference>
<sequence>MIALGYSLIYSASGLMTFTQGELLMLGAYLGLTFYKFLGFPFIVALILTLIIMFVFGLMIERFLIRVLLNKKASPIYVVLSTIALSIVLMNMAQQIWGSLTLQFPSIFSVVTVDVLGSAIQPESFLVMIVGLISMVTMHIFMTKMKFGTSMRAAAMNPLAASCVGINVGRTTGITWAMAAALAGLAGILLGPVQGVSLGMGTMIGLKGFAAAVIGGYGNMYGAILGGLIIGFCETFTAAYITSSYKDFIVFFLLILVMIFMPRGIFKAKVYDR</sequence>
<feature type="transmembrane region" description="Helical" evidence="9">
    <location>
        <begin position="7"/>
        <end position="32"/>
    </location>
</feature>
<dbReference type="PANTHER" id="PTHR11795">
    <property type="entry name" value="BRANCHED-CHAIN AMINO ACID TRANSPORT SYSTEM PERMEASE PROTEIN LIVH"/>
    <property type="match status" value="1"/>
</dbReference>
<dbReference type="AlphaFoldDB" id="A0AAW5C6T0"/>
<keyword evidence="3" id="KW-1003">Cell membrane</keyword>
<dbReference type="InterPro" id="IPR001851">
    <property type="entry name" value="ABC_transp_permease"/>
</dbReference>
<reference evidence="11" key="2">
    <citation type="submission" date="2020-02" db="EMBL/GenBank/DDBJ databases">
        <authorList>
            <person name="Littmann E."/>
            <person name="Sorbara M."/>
        </authorList>
    </citation>
    <scope>NUCLEOTIDE SEQUENCE</scope>
    <source>
        <strain evidence="11">MSK.1.17</strain>
    </source>
</reference>
<keyword evidence="2" id="KW-0813">Transport</keyword>
<feature type="transmembrane region" description="Helical" evidence="9">
    <location>
        <begin position="248"/>
        <end position="266"/>
    </location>
</feature>
<comment type="similarity">
    <text evidence="8">Belongs to the binding-protein-dependent transport system permease family. LivHM subfamily.</text>
</comment>
<feature type="transmembrane region" description="Helical" evidence="9">
    <location>
        <begin position="173"/>
        <end position="190"/>
    </location>
</feature>
<dbReference type="EMBL" id="JAAITT010000074">
    <property type="protein sequence ID" value="NSJ52467.1"/>
    <property type="molecule type" value="Genomic_DNA"/>
</dbReference>
<dbReference type="Proteomes" id="UP001299608">
    <property type="component" value="Unassembled WGS sequence"/>
</dbReference>
<name>A0AAW5C6T0_9FIRM</name>
<feature type="transmembrane region" description="Helical" evidence="9">
    <location>
        <begin position="76"/>
        <end position="97"/>
    </location>
</feature>
<evidence type="ECO:0000256" key="2">
    <source>
        <dbReference type="ARBA" id="ARBA00022448"/>
    </source>
</evidence>
<comment type="caution">
    <text evidence="10">The sequence shown here is derived from an EMBL/GenBank/DDBJ whole genome shotgun (WGS) entry which is preliminary data.</text>
</comment>
<evidence type="ECO:0000313" key="11">
    <source>
        <dbReference type="EMBL" id="NSJ52467.1"/>
    </source>
</evidence>
<proteinExistence type="inferred from homology"/>
<evidence type="ECO:0000256" key="4">
    <source>
        <dbReference type="ARBA" id="ARBA00022692"/>
    </source>
</evidence>
<feature type="transmembrane region" description="Helical" evidence="9">
    <location>
        <begin position="38"/>
        <end position="64"/>
    </location>
</feature>
<evidence type="ECO:0000313" key="12">
    <source>
        <dbReference type="Proteomes" id="UP000669239"/>
    </source>
</evidence>
<keyword evidence="7 9" id="KW-0472">Membrane</keyword>
<keyword evidence="5" id="KW-0029">Amino-acid transport</keyword>
<dbReference type="GO" id="GO:0022857">
    <property type="term" value="F:transmembrane transporter activity"/>
    <property type="evidence" value="ECO:0007669"/>
    <property type="project" value="InterPro"/>
</dbReference>
<evidence type="ECO:0000256" key="1">
    <source>
        <dbReference type="ARBA" id="ARBA00004651"/>
    </source>
</evidence>
<gene>
    <name evidence="11" type="ORF">G5B36_27865</name>
    <name evidence="10" type="ORF">L0N08_22530</name>
</gene>
<reference evidence="10" key="3">
    <citation type="submission" date="2022-01" db="EMBL/GenBank/DDBJ databases">
        <title>Collection of gut derived symbiotic bacterial strains cultured from healthy donors.</title>
        <authorList>
            <person name="Lin H."/>
            <person name="Kohout C."/>
            <person name="Waligurski E."/>
            <person name="Pamer E.G."/>
        </authorList>
    </citation>
    <scope>NUCLEOTIDE SEQUENCE</scope>
    <source>
        <strain evidence="10">DFI.6.55</strain>
    </source>
</reference>
<dbReference type="GO" id="GO:0006865">
    <property type="term" value="P:amino acid transport"/>
    <property type="evidence" value="ECO:0007669"/>
    <property type="project" value="UniProtKB-KW"/>
</dbReference>
<reference evidence="11 12" key="1">
    <citation type="journal article" date="2020" name="Cell Host Microbe">
        <title>Functional and Genomic Variation between Human-Derived Isolates of Lachnospiraceae Reveals Inter- and Intra-Species Diversity.</title>
        <authorList>
            <person name="Sorbara M.T."/>
            <person name="Littmann E.R."/>
            <person name="Fontana E."/>
            <person name="Moody T.U."/>
            <person name="Kohout C.E."/>
            <person name="Gjonbalaj M."/>
            <person name="Eaton V."/>
            <person name="Seok R."/>
            <person name="Leiner I.M."/>
            <person name="Pamer E.G."/>
        </authorList>
    </citation>
    <scope>NUCLEOTIDE SEQUENCE [LARGE SCALE GENOMIC DNA]</scope>
    <source>
        <strain evidence="11 12">MSK.1.17</strain>
    </source>
</reference>
<evidence type="ECO:0000256" key="7">
    <source>
        <dbReference type="ARBA" id="ARBA00023136"/>
    </source>
</evidence>
<organism evidence="10 13">
    <name type="scientific">Enterocloster aldenensis</name>
    <dbReference type="NCBI Taxonomy" id="358742"/>
    <lineage>
        <taxon>Bacteria</taxon>
        <taxon>Bacillati</taxon>
        <taxon>Bacillota</taxon>
        <taxon>Clostridia</taxon>
        <taxon>Lachnospirales</taxon>
        <taxon>Lachnospiraceae</taxon>
        <taxon>Enterocloster</taxon>
    </lineage>
</organism>